<dbReference type="InterPro" id="IPR038377">
    <property type="entry name" value="Na/Glc_symporter_sf"/>
</dbReference>
<organism evidence="11 12">
    <name type="scientific">Cryptosporangium japonicum</name>
    <dbReference type="NCBI Taxonomy" id="80872"/>
    <lineage>
        <taxon>Bacteria</taxon>
        <taxon>Bacillati</taxon>
        <taxon>Actinomycetota</taxon>
        <taxon>Actinomycetes</taxon>
        <taxon>Cryptosporangiales</taxon>
        <taxon>Cryptosporangiaceae</taxon>
        <taxon>Cryptosporangium</taxon>
    </lineage>
</organism>
<comment type="subcellular location">
    <subcellularLocation>
        <location evidence="1">Cell membrane</location>
        <topology evidence="1">Multi-pass membrane protein</topology>
    </subcellularLocation>
</comment>
<keyword evidence="4" id="KW-1003">Cell membrane</keyword>
<dbReference type="Proteomes" id="UP001500967">
    <property type="component" value="Unassembled WGS sequence"/>
</dbReference>
<accession>A0ABP3ETZ0</accession>
<keyword evidence="8 10" id="KW-0472">Membrane</keyword>
<feature type="transmembrane region" description="Helical" evidence="10">
    <location>
        <begin position="494"/>
        <end position="517"/>
    </location>
</feature>
<keyword evidence="3" id="KW-0813">Transport</keyword>
<feature type="transmembrane region" description="Helical" evidence="10">
    <location>
        <begin position="6"/>
        <end position="26"/>
    </location>
</feature>
<feature type="transmembrane region" description="Helical" evidence="10">
    <location>
        <begin position="301"/>
        <end position="327"/>
    </location>
</feature>
<keyword evidence="7 10" id="KW-1133">Transmembrane helix</keyword>
<dbReference type="InterPro" id="IPR050277">
    <property type="entry name" value="Sodium:Solute_Symporter"/>
</dbReference>
<evidence type="ECO:0000256" key="5">
    <source>
        <dbReference type="ARBA" id="ARBA00022692"/>
    </source>
</evidence>
<comment type="similarity">
    <text evidence="2 9">Belongs to the sodium:solute symporter (SSF) (TC 2.A.21) family.</text>
</comment>
<evidence type="ECO:0000256" key="1">
    <source>
        <dbReference type="ARBA" id="ARBA00004651"/>
    </source>
</evidence>
<evidence type="ECO:0000256" key="8">
    <source>
        <dbReference type="ARBA" id="ARBA00023136"/>
    </source>
</evidence>
<feature type="transmembrane region" description="Helical" evidence="10">
    <location>
        <begin position="118"/>
        <end position="134"/>
    </location>
</feature>
<feature type="transmembrane region" description="Helical" evidence="10">
    <location>
        <begin position="184"/>
        <end position="204"/>
    </location>
</feature>
<reference evidence="12" key="1">
    <citation type="journal article" date="2019" name="Int. J. Syst. Evol. Microbiol.">
        <title>The Global Catalogue of Microorganisms (GCM) 10K type strain sequencing project: providing services to taxonomists for standard genome sequencing and annotation.</title>
        <authorList>
            <consortium name="The Broad Institute Genomics Platform"/>
            <consortium name="The Broad Institute Genome Sequencing Center for Infectious Disease"/>
            <person name="Wu L."/>
            <person name="Ma J."/>
        </authorList>
    </citation>
    <scope>NUCLEOTIDE SEQUENCE [LARGE SCALE GENOMIC DNA]</scope>
    <source>
        <strain evidence="12">JCM 10425</strain>
    </source>
</reference>
<gene>
    <name evidence="11" type="ORF">GCM10009539_78200</name>
</gene>
<evidence type="ECO:0000256" key="10">
    <source>
        <dbReference type="SAM" id="Phobius"/>
    </source>
</evidence>
<dbReference type="EMBL" id="BAAAGX010000039">
    <property type="protein sequence ID" value="GAA0278709.1"/>
    <property type="molecule type" value="Genomic_DNA"/>
</dbReference>
<evidence type="ECO:0000313" key="12">
    <source>
        <dbReference type="Proteomes" id="UP001500967"/>
    </source>
</evidence>
<name>A0ABP3ETZ0_9ACTN</name>
<feature type="transmembrane region" description="Helical" evidence="10">
    <location>
        <begin position="339"/>
        <end position="359"/>
    </location>
</feature>
<keyword evidence="12" id="KW-1185">Reference proteome</keyword>
<evidence type="ECO:0000256" key="6">
    <source>
        <dbReference type="ARBA" id="ARBA00022847"/>
    </source>
</evidence>
<feature type="transmembrane region" description="Helical" evidence="10">
    <location>
        <begin position="442"/>
        <end position="460"/>
    </location>
</feature>
<feature type="transmembrane region" description="Helical" evidence="10">
    <location>
        <begin position="523"/>
        <end position="546"/>
    </location>
</feature>
<evidence type="ECO:0000256" key="7">
    <source>
        <dbReference type="ARBA" id="ARBA00022989"/>
    </source>
</evidence>
<evidence type="ECO:0000256" key="2">
    <source>
        <dbReference type="ARBA" id="ARBA00006434"/>
    </source>
</evidence>
<feature type="transmembrane region" description="Helical" evidence="10">
    <location>
        <begin position="154"/>
        <end position="172"/>
    </location>
</feature>
<dbReference type="CDD" id="cd11480">
    <property type="entry name" value="SLC5sbd_u4"/>
    <property type="match status" value="1"/>
</dbReference>
<proteinExistence type="inferred from homology"/>
<comment type="caution">
    <text evidence="11">The sequence shown here is derived from an EMBL/GenBank/DDBJ whole genome shotgun (WGS) entry which is preliminary data.</text>
</comment>
<evidence type="ECO:0000256" key="4">
    <source>
        <dbReference type="ARBA" id="ARBA00022475"/>
    </source>
</evidence>
<keyword evidence="6" id="KW-0769">Symport</keyword>
<feature type="transmembrane region" description="Helical" evidence="10">
    <location>
        <begin position="388"/>
        <end position="421"/>
    </location>
</feature>
<feature type="transmembrane region" description="Helical" evidence="10">
    <location>
        <begin position="75"/>
        <end position="97"/>
    </location>
</feature>
<feature type="transmembrane region" description="Helical" evidence="10">
    <location>
        <begin position="466"/>
        <end position="487"/>
    </location>
</feature>
<sequence>MTVNVAGLVAVVAVTLATIALGLYGVRLARTTSDFLVASRAVSPTWNAAAISGEYLSAASFLGIAGLVMKNGVDMLWYPVGFAAGYLALLLFVAAPLRRSGAYTLPDFAETRLASPRLRSLTTAFVVFIGWFYLVPQLQGAGLTLGTVTGAPYWVGAVGVAIVVTANVAGGGMRSITFVQAFQYWLKLTAIVFPVAVLLLAWQADQRAELAPPTAPVFRAATDVTVRTPVRVEVAQPVTIQADGRIDGTDRTGTTTLAAGTHEIGPATVTFPADAAVPHLVGLAARNGTSWLTPSTTGGSALFGVYSLILATFLGTMGLPHVLVRFYTNPDGAAARRTTLVVLGLLGTFYLFPALYGALGRVYTPELFMTGNTDAVVLVLPGAMLDGFASSLVGGLVAAGAFAAFLSTASGLLVSVAGVLAADVLGAPDVSRSAGSVAGFRWAAVLAGAVPTVLALQLHGLDVSQVVGLAFAVAASSFCPLLVLGIWWRGLTDLGAAAGLLVGGGAAAVAVLLAVAGPTLTGWPAALVAQPAAWTVPLAFAVMVTVSMATRRRIPGNVGAMMLRLHAPESLRH</sequence>
<dbReference type="InterPro" id="IPR001734">
    <property type="entry name" value="Na/solute_symporter"/>
</dbReference>
<protein>
    <submittedName>
        <fullName evidence="11">Cation acetate symporter</fullName>
    </submittedName>
</protein>
<evidence type="ECO:0000313" key="11">
    <source>
        <dbReference type="EMBL" id="GAA0278709.1"/>
    </source>
</evidence>
<evidence type="ECO:0000256" key="9">
    <source>
        <dbReference type="RuleBase" id="RU362091"/>
    </source>
</evidence>
<keyword evidence="5 10" id="KW-0812">Transmembrane</keyword>
<dbReference type="PROSITE" id="PS50283">
    <property type="entry name" value="NA_SOLUT_SYMP_3"/>
    <property type="match status" value="1"/>
</dbReference>
<dbReference type="Gene3D" id="1.20.1730.10">
    <property type="entry name" value="Sodium/glucose cotransporter"/>
    <property type="match status" value="1"/>
</dbReference>
<dbReference type="Pfam" id="PF00474">
    <property type="entry name" value="SSF"/>
    <property type="match status" value="2"/>
</dbReference>
<evidence type="ECO:0000256" key="3">
    <source>
        <dbReference type="ARBA" id="ARBA00022448"/>
    </source>
</evidence>
<dbReference type="PANTHER" id="PTHR48086:SF6">
    <property type="entry name" value="CATION_ACETATE SYMPORTER ACTP"/>
    <property type="match status" value="1"/>
</dbReference>
<dbReference type="PANTHER" id="PTHR48086">
    <property type="entry name" value="SODIUM/PROLINE SYMPORTER-RELATED"/>
    <property type="match status" value="1"/>
</dbReference>